<reference evidence="1" key="1">
    <citation type="journal article" date="2014" name="Front. Microbiol.">
        <title>High frequency of phylogenetically diverse reductive dehalogenase-homologous genes in deep subseafloor sedimentary metagenomes.</title>
        <authorList>
            <person name="Kawai M."/>
            <person name="Futagami T."/>
            <person name="Toyoda A."/>
            <person name="Takaki Y."/>
            <person name="Nishi S."/>
            <person name="Hori S."/>
            <person name="Arai W."/>
            <person name="Tsubouchi T."/>
            <person name="Morono Y."/>
            <person name="Uchiyama I."/>
            <person name="Ito T."/>
            <person name="Fujiyama A."/>
            <person name="Inagaki F."/>
            <person name="Takami H."/>
        </authorList>
    </citation>
    <scope>NUCLEOTIDE SEQUENCE</scope>
    <source>
        <strain evidence="1">Expedition CK06-06</strain>
    </source>
</reference>
<accession>X1CNK3</accession>
<proteinExistence type="predicted"/>
<sequence>MRLKDKTKGTRSRVIERALRNYLDEKDAFDIEELTTEQLILELTYRGEIKKSHRAYLMELF</sequence>
<comment type="caution">
    <text evidence="1">The sequence shown here is derived from an EMBL/GenBank/DDBJ whole genome shotgun (WGS) entry which is preliminary data.</text>
</comment>
<gene>
    <name evidence="1" type="ORF">S01H4_40840</name>
</gene>
<feature type="non-terminal residue" evidence="1">
    <location>
        <position position="61"/>
    </location>
</feature>
<organism evidence="1">
    <name type="scientific">marine sediment metagenome</name>
    <dbReference type="NCBI Taxonomy" id="412755"/>
    <lineage>
        <taxon>unclassified sequences</taxon>
        <taxon>metagenomes</taxon>
        <taxon>ecological metagenomes</taxon>
    </lineage>
</organism>
<dbReference type="AlphaFoldDB" id="X1CNK3"/>
<name>X1CNK3_9ZZZZ</name>
<protein>
    <submittedName>
        <fullName evidence="1">Uncharacterized protein</fullName>
    </submittedName>
</protein>
<dbReference type="EMBL" id="BART01022286">
    <property type="protein sequence ID" value="GAG94522.1"/>
    <property type="molecule type" value="Genomic_DNA"/>
</dbReference>
<evidence type="ECO:0000313" key="1">
    <source>
        <dbReference type="EMBL" id="GAG94522.1"/>
    </source>
</evidence>